<dbReference type="Proteomes" id="UP000243217">
    <property type="component" value="Unassembled WGS sequence"/>
</dbReference>
<proteinExistence type="predicted"/>
<keyword evidence="1" id="KW-0472">Membrane</keyword>
<evidence type="ECO:0000313" key="2">
    <source>
        <dbReference type="EMBL" id="OQR96660.1"/>
    </source>
</evidence>
<keyword evidence="1" id="KW-1133">Transmembrane helix</keyword>
<accession>A0A1V9ZFQ6</accession>
<feature type="transmembrane region" description="Helical" evidence="1">
    <location>
        <begin position="664"/>
        <end position="684"/>
    </location>
</feature>
<name>A0A1V9ZFQ6_9STRA</name>
<feature type="transmembrane region" description="Helical" evidence="1">
    <location>
        <begin position="854"/>
        <end position="876"/>
    </location>
</feature>
<gene>
    <name evidence="2" type="ORF">THRCLA_07201</name>
</gene>
<evidence type="ECO:0008006" key="4">
    <source>
        <dbReference type="Google" id="ProtNLM"/>
    </source>
</evidence>
<keyword evidence="3" id="KW-1185">Reference proteome</keyword>
<sequence length="1748" mass="193733">MVQNDLLWMNFNPTEAQSYLIDTFNKALQTRSDNGATFDVLDPGHATLTPYGSAAETPALNIYPTYSRQYTQWDQRTLEEAIASYRLVDAATCFYIFIEFCYVDLERRWETAHTAARAARCAKDQSKNAAVYMETMLRNLNWDDFIVNWGSEFNFAVTRYVNSTPDGPAWFARTKNAYKDPESELAHWKQYDITYYQTLWHNRFMGGIDEKMVITSALGLESTITLKHISYSDRRALWTTVLEFWGPFDDVGFTAYVKASWVRQAPDFMENIGAGTYEDVLALYPNTPASVIIHTMWGPFLAIDNYLQGPPASLIALVAQFDTFVMTQYGASATFRAAYNAIVGASLDIVPLGWRTPGSVHYGGSPMCPFGGGTTFVQPQFSWDDSCSSELKATFKVTPEIILFGIGVPDTSTAASVCTLAQTTSASCTTIANAAITAWNTLALADPTRANTISTLSIAVTNDVKAMNIEIVQNSKVQGNYTVLHQAILSSSAYDVFGWMELMDWVHGYREVVSFQGDVATFVLMSEPVAPRQFMALPLEVPQASSVYLWAISIFTTIGLVGVSILTFLYILMDRLEFDTRQLFFFNRIVGPVWVGRPLLLVRAFTALLALSTAPVDFVVTDGLSRFQYATRSWFDSLILTAEGTWLTYVVNDFLLVVTGELSILYAPLSSLSVWIITLVWDLAAPVQVTASLKRNCTRTNFDHQVACTSGSVAIGSSTRLLSFIIVNIACIVGALVIGVVIKCILRRSKPRLNWPLLVPASGATFLGTTFETMSSSAAVMCGFFTAKIGNSKWVFDTKLWIIFDANAIAVPSDISTKNVNYSSRKFASLKLNDVTKDKKPEHRYFCGISKQRLKIIGGILYMAASLFGSVSYMTLTKNKMANDFWWASFNASGTFTYLADWFNSQLLIVNQTDKLEITNSSFSELKSFSDPSTSTAFSSIYIRSSVYENDRDLYSAVNGIRNTDACLLPWIATQYCYVNMDKQWEMANSAARQTRCKKYVDNGAIYLESILRNMNWTAFTSCWGSSFELAIAKDLKQDQVGTTWLQTTQSAAALPFKDVTHEVDYWKSKHIVRYTTQWQNYKTHGMIDKFVIQNAFGHEYPMTLKSTNGTFRLSTQTSLKMYWTWASDLWAIASPSTLMNGASLLRKSPTQRGAFTDKSLTMEQILIQNGTFRSPLSIGYQLFHDNIGPFGSVDLWHVPTPLSLTQWYSQAKAIVANALASSFVSGGNKTFPAQRDLLSISLPSQMFPVPPSMDITAYVGWGGNLLCNELPATKTLTQGLWALTGADTACSTALSEGFPTDRMYLLLSALASGVALGDTAANCAAAGQLEMVSPTECTKSISLIAQWALKHIGTATLESLRTEALAVQNDVSKVNVELMQYAQTIATKQNFILRSPIVTSTTGVFDYFAWMYLTDWVSGVREVITFEGDVGVINAITARIQQSSYLVNAQEIPVNASFYFRSLCQYITAVLICVAVIVLVQSFVQKFRNEGLNYFEMNRVAGIVWIGRPLLFVRSMTALALLSTGSLNLTNIGNAAVLESPITEWYTTILAAGEVGWLIYIVNDITMIYTKNLTMHYATVVGLLTWISAAVLSLASPVMPLVQIEKQCQVVQIDFQLVCTSGTVYIGDFNRFLTLVGIVIGLSLLGVIVVRLVCGAPTDTDEQMSFLLPCGAKYLYEKELWVHDGVYYMDLASAAMAGLLILPISSTLYVLDVKSWRVVYIARAECREGLDKHPHAEALAGALPMVM</sequence>
<evidence type="ECO:0000313" key="3">
    <source>
        <dbReference type="Proteomes" id="UP000243217"/>
    </source>
</evidence>
<feature type="transmembrane region" description="Helical" evidence="1">
    <location>
        <begin position="1576"/>
        <end position="1596"/>
    </location>
</feature>
<feature type="transmembrane region" description="Helical" evidence="1">
    <location>
        <begin position="721"/>
        <end position="746"/>
    </location>
</feature>
<feature type="transmembrane region" description="Helical" evidence="1">
    <location>
        <begin position="1467"/>
        <end position="1485"/>
    </location>
</feature>
<reference evidence="2 3" key="1">
    <citation type="journal article" date="2014" name="Genome Biol. Evol.">
        <title>The secreted proteins of Achlya hypogyna and Thraustotheca clavata identify the ancestral oomycete secretome and reveal gene acquisitions by horizontal gene transfer.</title>
        <authorList>
            <person name="Misner I."/>
            <person name="Blouin N."/>
            <person name="Leonard G."/>
            <person name="Richards T.A."/>
            <person name="Lane C.E."/>
        </authorList>
    </citation>
    <scope>NUCLEOTIDE SEQUENCE [LARGE SCALE GENOMIC DNA]</scope>
    <source>
        <strain evidence="2 3">ATCC 34112</strain>
    </source>
</reference>
<keyword evidence="1" id="KW-0812">Transmembrane</keyword>
<feature type="transmembrane region" description="Helical" evidence="1">
    <location>
        <begin position="1546"/>
        <end position="1564"/>
    </location>
</feature>
<feature type="transmembrane region" description="Helical" evidence="1">
    <location>
        <begin position="634"/>
        <end position="652"/>
    </location>
</feature>
<dbReference type="EMBL" id="JNBS01001956">
    <property type="protein sequence ID" value="OQR96660.1"/>
    <property type="molecule type" value="Genomic_DNA"/>
</dbReference>
<feature type="transmembrane region" description="Helical" evidence="1">
    <location>
        <begin position="594"/>
        <end position="614"/>
    </location>
</feature>
<feature type="transmembrane region" description="Helical" evidence="1">
    <location>
        <begin position="547"/>
        <end position="573"/>
    </location>
</feature>
<feature type="transmembrane region" description="Helical" evidence="1">
    <location>
        <begin position="1506"/>
        <end position="1526"/>
    </location>
</feature>
<feature type="transmembrane region" description="Helical" evidence="1">
    <location>
        <begin position="1633"/>
        <end position="1655"/>
    </location>
</feature>
<protein>
    <recommendedName>
        <fullName evidence="4">Transmembrane protein</fullName>
    </recommendedName>
</protein>
<dbReference type="OrthoDB" id="78771at2759"/>
<comment type="caution">
    <text evidence="2">The sequence shown here is derived from an EMBL/GenBank/DDBJ whole genome shotgun (WGS) entry which is preliminary data.</text>
</comment>
<feature type="transmembrane region" description="Helical" evidence="1">
    <location>
        <begin position="1687"/>
        <end position="1712"/>
    </location>
</feature>
<evidence type="ECO:0000256" key="1">
    <source>
        <dbReference type="SAM" id="Phobius"/>
    </source>
</evidence>
<organism evidence="2 3">
    <name type="scientific">Thraustotheca clavata</name>
    <dbReference type="NCBI Taxonomy" id="74557"/>
    <lineage>
        <taxon>Eukaryota</taxon>
        <taxon>Sar</taxon>
        <taxon>Stramenopiles</taxon>
        <taxon>Oomycota</taxon>
        <taxon>Saprolegniomycetes</taxon>
        <taxon>Saprolegniales</taxon>
        <taxon>Achlyaceae</taxon>
        <taxon>Thraustotheca</taxon>
    </lineage>
</organism>